<evidence type="ECO:0000313" key="3">
    <source>
        <dbReference type="Proteomes" id="UP000767854"/>
    </source>
</evidence>
<dbReference type="Proteomes" id="UP000767854">
    <property type="component" value="Unassembled WGS sequence"/>
</dbReference>
<keyword evidence="1" id="KW-0472">Membrane</keyword>
<comment type="caution">
    <text evidence="2">The sequence shown here is derived from an EMBL/GenBank/DDBJ whole genome shotgun (WGS) entry which is preliminary data.</text>
</comment>
<evidence type="ECO:0000256" key="1">
    <source>
        <dbReference type="SAM" id="Phobius"/>
    </source>
</evidence>
<keyword evidence="1" id="KW-0812">Transmembrane</keyword>
<sequence>MDFNFFEPYLNAPKKSNFKTIIIVLLFIAAIALMAYYQYLLLDQSKTLQNEIAEIDAYIQSDAVVQQRETVLEKQNYEKALASTYASMKAVETQIESANAVETQLIEKINAEIPENVFLSNIQILKGAVSFTGFASDYKALSQFVYNVRGLEEVDTLSIPTVNELEENLSFSVNGILSEEGQDESQ</sequence>
<protein>
    <submittedName>
        <fullName evidence="2">Tfp pilus assembly protein PilN</fullName>
    </submittedName>
</protein>
<dbReference type="RefSeq" id="WP_204665117.1">
    <property type="nucleotide sequence ID" value="NZ_JAFBDT010000026.1"/>
</dbReference>
<dbReference type="Pfam" id="PF05137">
    <property type="entry name" value="PilN"/>
    <property type="match status" value="1"/>
</dbReference>
<evidence type="ECO:0000313" key="2">
    <source>
        <dbReference type="EMBL" id="MBM7562690.1"/>
    </source>
</evidence>
<dbReference type="EMBL" id="JAFBDT010000026">
    <property type="protein sequence ID" value="MBM7562690.1"/>
    <property type="molecule type" value="Genomic_DNA"/>
</dbReference>
<reference evidence="2 3" key="1">
    <citation type="submission" date="2021-01" db="EMBL/GenBank/DDBJ databases">
        <title>Genomic Encyclopedia of Type Strains, Phase IV (KMG-IV): sequencing the most valuable type-strain genomes for metagenomic binning, comparative biology and taxonomic classification.</title>
        <authorList>
            <person name="Goeker M."/>
        </authorList>
    </citation>
    <scope>NUCLEOTIDE SEQUENCE [LARGE SCALE GENOMIC DNA]</scope>
    <source>
        <strain evidence="2 3">DSM 24436</strain>
    </source>
</reference>
<feature type="transmembrane region" description="Helical" evidence="1">
    <location>
        <begin position="20"/>
        <end position="42"/>
    </location>
</feature>
<keyword evidence="1" id="KW-1133">Transmembrane helix</keyword>
<gene>
    <name evidence="2" type="ORF">JOC49_002251</name>
</gene>
<keyword evidence="3" id="KW-1185">Reference proteome</keyword>
<name>A0ABS2MTK9_9FIRM</name>
<proteinExistence type="predicted"/>
<accession>A0ABS2MTK9</accession>
<dbReference type="InterPro" id="IPR007813">
    <property type="entry name" value="PilN"/>
</dbReference>
<organism evidence="2 3">
    <name type="scientific">Fusibacter tunisiensis</name>
    <dbReference type="NCBI Taxonomy" id="1008308"/>
    <lineage>
        <taxon>Bacteria</taxon>
        <taxon>Bacillati</taxon>
        <taxon>Bacillota</taxon>
        <taxon>Clostridia</taxon>
        <taxon>Eubacteriales</taxon>
        <taxon>Eubacteriales Family XII. Incertae Sedis</taxon>
        <taxon>Fusibacter</taxon>
    </lineage>
</organism>